<dbReference type="CDD" id="cd02022">
    <property type="entry name" value="DPCK"/>
    <property type="match status" value="1"/>
</dbReference>
<comment type="caution">
    <text evidence="7">The sequence shown here is derived from an EMBL/GenBank/DDBJ whole genome shotgun (WGS) entry which is preliminary data.</text>
</comment>
<proteinExistence type="inferred from homology"/>
<dbReference type="HAMAP" id="MF_00376">
    <property type="entry name" value="Dephospho_CoA_kinase"/>
    <property type="match status" value="1"/>
</dbReference>
<dbReference type="Gene3D" id="3.30.460.10">
    <property type="entry name" value="Beta Polymerase, domain 2"/>
    <property type="match status" value="1"/>
</dbReference>
<comment type="catalytic activity">
    <reaction evidence="5">
        <text>3'-dephospho-CoA + ATP = ADP + CoA + H(+)</text>
        <dbReference type="Rhea" id="RHEA:18245"/>
        <dbReference type="ChEBI" id="CHEBI:15378"/>
        <dbReference type="ChEBI" id="CHEBI:30616"/>
        <dbReference type="ChEBI" id="CHEBI:57287"/>
        <dbReference type="ChEBI" id="CHEBI:57328"/>
        <dbReference type="ChEBI" id="CHEBI:456216"/>
        <dbReference type="EC" id="2.7.1.24"/>
    </reaction>
</comment>
<dbReference type="SUPFAM" id="SSF81301">
    <property type="entry name" value="Nucleotidyltransferase"/>
    <property type="match status" value="1"/>
</dbReference>
<gene>
    <name evidence="5 7" type="primary">coaE</name>
    <name evidence="7" type="ORF">GCM10009817_34040</name>
</gene>
<keyword evidence="8" id="KW-1185">Reference proteome</keyword>
<name>A0ABN2SMU8_9MICO</name>
<evidence type="ECO:0000256" key="5">
    <source>
        <dbReference type="HAMAP-Rule" id="MF_00376"/>
    </source>
</evidence>
<dbReference type="PROSITE" id="PS51219">
    <property type="entry name" value="DPCK"/>
    <property type="match status" value="1"/>
</dbReference>
<dbReference type="Gene3D" id="3.40.50.300">
    <property type="entry name" value="P-loop containing nucleotide triphosphate hydrolases"/>
    <property type="match status" value="1"/>
</dbReference>
<sequence>MLRIGVTGGIGSGKSTVSRRLGELGAHVVDADAVAREVVEPGEPTLGRIRERFGDTVIRQDGSLDRAALAAVVFPDPQALAALDAITGPAIAERVAQRRATVPRDGVSVYDMPLLVERSLWVHEHLAVVVETDVETRVRRLVEQRGLGEDDVRHRIAAQATDEQRRAAADVVLDNAGTPNDLVRAVDALWHDRLQPYAANLARGARSRRPDRASDCVVEPRADWEARAERVVARLAAALAATGVVTEVSHIGSTSVPGLLAKDVIDVQVGVRALADVDRPDVRAALVDAGYVFSHGNHSDTPHPQGAPASDWVKRFLGGCDPGNHVHVHVREHGSAGWRFALLFRDWLRHEPAERDAYAAEKRRLLAQHDSSADYVVAKEPWFEGAWQRANAWAERTGWQPR</sequence>
<dbReference type="Pfam" id="PF04229">
    <property type="entry name" value="GrpB"/>
    <property type="match status" value="1"/>
</dbReference>
<dbReference type="Pfam" id="PF01121">
    <property type="entry name" value="CoaE"/>
    <property type="match status" value="1"/>
</dbReference>
<dbReference type="GO" id="GO:0016301">
    <property type="term" value="F:kinase activity"/>
    <property type="evidence" value="ECO:0007669"/>
    <property type="project" value="UniProtKB-KW"/>
</dbReference>
<evidence type="ECO:0000256" key="1">
    <source>
        <dbReference type="ARBA" id="ARBA00008826"/>
    </source>
</evidence>
<reference evidence="7 8" key="1">
    <citation type="journal article" date="2019" name="Int. J. Syst. Evol. Microbiol.">
        <title>The Global Catalogue of Microorganisms (GCM) 10K type strain sequencing project: providing services to taxonomists for standard genome sequencing and annotation.</title>
        <authorList>
            <consortium name="The Broad Institute Genomics Platform"/>
            <consortium name="The Broad Institute Genome Sequencing Center for Infectious Disease"/>
            <person name="Wu L."/>
            <person name="Ma J."/>
        </authorList>
    </citation>
    <scope>NUCLEOTIDE SEQUENCE [LARGE SCALE GENOMIC DNA]</scope>
    <source>
        <strain evidence="7 8">JCM 15628</strain>
    </source>
</reference>
<evidence type="ECO:0000313" key="7">
    <source>
        <dbReference type="EMBL" id="GAA1989374.1"/>
    </source>
</evidence>
<evidence type="ECO:0000256" key="6">
    <source>
        <dbReference type="NCBIfam" id="TIGR00152"/>
    </source>
</evidence>
<dbReference type="InterPro" id="IPR027417">
    <property type="entry name" value="P-loop_NTPase"/>
</dbReference>
<evidence type="ECO:0000313" key="8">
    <source>
        <dbReference type="Proteomes" id="UP001500013"/>
    </source>
</evidence>
<protein>
    <recommendedName>
        <fullName evidence="5 6">Dephospho-CoA kinase</fullName>
        <ecNumber evidence="5 6">2.7.1.24</ecNumber>
    </recommendedName>
    <alternativeName>
        <fullName evidence="5">Dephosphocoenzyme A kinase</fullName>
    </alternativeName>
</protein>
<dbReference type="EMBL" id="BAAAPU010000010">
    <property type="protein sequence ID" value="GAA1989374.1"/>
    <property type="molecule type" value="Genomic_DNA"/>
</dbReference>
<dbReference type="SUPFAM" id="SSF52540">
    <property type="entry name" value="P-loop containing nucleoside triphosphate hydrolases"/>
    <property type="match status" value="1"/>
</dbReference>
<evidence type="ECO:0000256" key="4">
    <source>
        <dbReference type="ARBA" id="ARBA00022840"/>
    </source>
</evidence>
<dbReference type="EC" id="2.7.1.24" evidence="5 6"/>
<dbReference type="NCBIfam" id="NF002879">
    <property type="entry name" value="PRK03333.1"/>
    <property type="match status" value="1"/>
</dbReference>
<comment type="similarity">
    <text evidence="5">Belongs to the CoaE family.</text>
</comment>
<dbReference type="Proteomes" id="UP001500013">
    <property type="component" value="Unassembled WGS sequence"/>
</dbReference>
<dbReference type="RefSeq" id="WP_344065356.1">
    <property type="nucleotide sequence ID" value="NZ_BAAAPU010000010.1"/>
</dbReference>
<comment type="function">
    <text evidence="5">Catalyzes the phosphorylation of the 3'-hydroxyl group of dephosphocoenzyme A to form coenzyme A.</text>
</comment>
<comment type="pathway">
    <text evidence="5">Cofactor biosynthesis; coenzyme A biosynthesis; CoA from (R)-pantothenate: step 5/5.</text>
</comment>
<feature type="binding site" evidence="5">
    <location>
        <begin position="11"/>
        <end position="16"/>
    </location>
    <ligand>
        <name>ATP</name>
        <dbReference type="ChEBI" id="CHEBI:30616"/>
    </ligand>
</feature>
<dbReference type="PANTHER" id="PTHR34822:SF1">
    <property type="entry name" value="GRPB FAMILY PROTEIN"/>
    <property type="match status" value="1"/>
</dbReference>
<evidence type="ECO:0000256" key="3">
    <source>
        <dbReference type="ARBA" id="ARBA00022741"/>
    </source>
</evidence>
<dbReference type="InterPro" id="IPR007344">
    <property type="entry name" value="GrpB/CoaE"/>
</dbReference>
<accession>A0ABN2SMU8</accession>
<evidence type="ECO:0000256" key="2">
    <source>
        <dbReference type="ARBA" id="ARBA00011058"/>
    </source>
</evidence>
<keyword evidence="5" id="KW-0173">Coenzyme A biosynthesis</keyword>
<keyword evidence="5 7" id="KW-0418">Kinase</keyword>
<keyword evidence="4 5" id="KW-0067">ATP-binding</keyword>
<dbReference type="InterPro" id="IPR043519">
    <property type="entry name" value="NT_sf"/>
</dbReference>
<comment type="subcellular location">
    <subcellularLocation>
        <location evidence="5">Cytoplasm</location>
    </subcellularLocation>
</comment>
<comment type="similarity">
    <text evidence="1">In the N-terminal section; belongs to the CoaE family.</text>
</comment>
<keyword evidence="3 5" id="KW-0547">Nucleotide-binding</keyword>
<keyword evidence="5" id="KW-0808">Transferase</keyword>
<comment type="similarity">
    <text evidence="2">In the C-terminal section; belongs to the UPF0157 (GrpB) family.</text>
</comment>
<dbReference type="PANTHER" id="PTHR34822">
    <property type="entry name" value="GRPB DOMAIN PROTEIN (AFU_ORTHOLOGUE AFUA_1G01530)"/>
    <property type="match status" value="1"/>
</dbReference>
<organism evidence="7 8">
    <name type="scientific">Terrabacter lapilli</name>
    <dbReference type="NCBI Taxonomy" id="436231"/>
    <lineage>
        <taxon>Bacteria</taxon>
        <taxon>Bacillati</taxon>
        <taxon>Actinomycetota</taxon>
        <taxon>Actinomycetes</taxon>
        <taxon>Micrococcales</taxon>
        <taxon>Intrasporangiaceae</taxon>
        <taxon>Terrabacter</taxon>
    </lineage>
</organism>
<dbReference type="InterPro" id="IPR001977">
    <property type="entry name" value="Depp_CoAkinase"/>
</dbReference>
<keyword evidence="5" id="KW-0963">Cytoplasm</keyword>
<dbReference type="NCBIfam" id="TIGR00152">
    <property type="entry name" value="dephospho-CoA kinase"/>
    <property type="match status" value="1"/>
</dbReference>